<sequence length="153" mass="15661">MNRTSAALVLAALAAPLAGCASPLVVDAAPYAADPDCARVMLAVPEVVGGLDMRATSSQATSAWGEDNALVMRCGVEPPGPTTETCIAVETSGDTVDWLVLEEDDAWRAVTFGRSPAVELEVPKVRAQEALGDVLAEVSAAAGRAPLNGLACR</sequence>
<reference evidence="2 3" key="1">
    <citation type="submission" date="2024-02" db="EMBL/GenBank/DDBJ databases">
        <title>Lysinimicrobium sediminis NBRC 112286.</title>
        <authorList>
            <person name="Ichikawa N."/>
            <person name="Katano-Makiyama Y."/>
            <person name="Hidaka K."/>
        </authorList>
    </citation>
    <scope>NUCLEOTIDE SEQUENCE [LARGE SCALE GENOMIC DNA]</scope>
    <source>
        <strain evidence="2 3">NBRC 112286</strain>
    </source>
</reference>
<proteinExistence type="predicted"/>
<evidence type="ECO:0000313" key="2">
    <source>
        <dbReference type="EMBL" id="GAA5519780.1"/>
    </source>
</evidence>
<gene>
    <name evidence="2" type="ORF">Lsed01_02237</name>
</gene>
<protein>
    <recommendedName>
        <fullName evidence="4">DUF3515 domain-containing protein</fullName>
    </recommendedName>
</protein>
<accession>A0ABP9WLS6</accession>
<feature type="chain" id="PRO_5045947627" description="DUF3515 domain-containing protein" evidence="1">
    <location>
        <begin position="22"/>
        <end position="153"/>
    </location>
</feature>
<feature type="signal peptide" evidence="1">
    <location>
        <begin position="1"/>
        <end position="21"/>
    </location>
</feature>
<dbReference type="Pfam" id="PF12028">
    <property type="entry name" value="DUF3515"/>
    <property type="match status" value="1"/>
</dbReference>
<organism evidence="2 3">
    <name type="scientific">Demequina sediminis</name>
    <dbReference type="NCBI Taxonomy" id="1930058"/>
    <lineage>
        <taxon>Bacteria</taxon>
        <taxon>Bacillati</taxon>
        <taxon>Actinomycetota</taxon>
        <taxon>Actinomycetes</taxon>
        <taxon>Micrococcales</taxon>
        <taxon>Demequinaceae</taxon>
        <taxon>Demequina</taxon>
    </lineage>
</organism>
<keyword evidence="1" id="KW-0732">Signal</keyword>
<dbReference type="InterPro" id="IPR021903">
    <property type="entry name" value="DUF3515"/>
</dbReference>
<evidence type="ECO:0008006" key="4">
    <source>
        <dbReference type="Google" id="ProtNLM"/>
    </source>
</evidence>
<dbReference type="EMBL" id="BAABRR010000013">
    <property type="protein sequence ID" value="GAA5519780.1"/>
    <property type="molecule type" value="Genomic_DNA"/>
</dbReference>
<name>A0ABP9WLS6_9MICO</name>
<comment type="caution">
    <text evidence="2">The sequence shown here is derived from an EMBL/GenBank/DDBJ whole genome shotgun (WGS) entry which is preliminary data.</text>
</comment>
<keyword evidence="3" id="KW-1185">Reference proteome</keyword>
<dbReference type="Proteomes" id="UP001426770">
    <property type="component" value="Unassembled WGS sequence"/>
</dbReference>
<evidence type="ECO:0000313" key="3">
    <source>
        <dbReference type="Proteomes" id="UP001426770"/>
    </source>
</evidence>
<evidence type="ECO:0000256" key="1">
    <source>
        <dbReference type="SAM" id="SignalP"/>
    </source>
</evidence>
<dbReference type="RefSeq" id="WP_345380141.1">
    <property type="nucleotide sequence ID" value="NZ_BAABRR010000013.1"/>
</dbReference>